<dbReference type="PANTHER" id="PTHR33463">
    <property type="entry name" value="NB-ARC DOMAIN-CONTAINING PROTEIN-RELATED"/>
    <property type="match status" value="1"/>
</dbReference>
<sequence>MEDVMMMMPQHYVFHNLKELDLVCYHDENVAFPSNFLLHRFPNLEELGVKCSSFEEIFPEDSSGHGGATPYGELTNMAKPLQELRNLNRLELYKLRNLKRVWKDGSLMTKILKQIEVLFVVECPSLPIVLPSLISFQRLTYLGVEDCSGLVHMGTCSAVTSLVHLTWLSLRNCGAMEDVVTDDGNGAGDISFPKLEELILDDLPSLESFSNTNRALRFPSLVRILVTKCPKMNIFCKGALRTPKLDEVLLSKEDDEGHWEGDLNTTIQTLSALNDPQRIQ</sequence>
<evidence type="ECO:0000259" key="2">
    <source>
        <dbReference type="Pfam" id="PF23247"/>
    </source>
</evidence>
<accession>A0ABD3LJ43</accession>
<dbReference type="AlphaFoldDB" id="A0ABD3LJ43"/>
<proteinExistence type="predicted"/>
<evidence type="ECO:0000313" key="3">
    <source>
        <dbReference type="EMBL" id="KAL3750221.1"/>
    </source>
</evidence>
<feature type="domain" description="Disease resistance protein At4g27190-like leucine-rich repeats" evidence="2">
    <location>
        <begin position="10"/>
        <end position="133"/>
    </location>
</feature>
<dbReference type="Proteomes" id="UP001634007">
    <property type="component" value="Unassembled WGS sequence"/>
</dbReference>
<evidence type="ECO:0000256" key="1">
    <source>
        <dbReference type="ARBA" id="ARBA00022821"/>
    </source>
</evidence>
<dbReference type="SUPFAM" id="SSF52047">
    <property type="entry name" value="RNI-like"/>
    <property type="match status" value="1"/>
</dbReference>
<gene>
    <name evidence="3" type="ORF">ACJRO7_011242</name>
</gene>
<dbReference type="Gene3D" id="3.80.10.10">
    <property type="entry name" value="Ribonuclease Inhibitor"/>
    <property type="match status" value="1"/>
</dbReference>
<feature type="domain" description="Disease resistance protein At4g27190-like leucine-rich repeats" evidence="2">
    <location>
        <begin position="135"/>
        <end position="233"/>
    </location>
</feature>
<evidence type="ECO:0000313" key="4">
    <source>
        <dbReference type="Proteomes" id="UP001634007"/>
    </source>
</evidence>
<protein>
    <recommendedName>
        <fullName evidence="2">Disease resistance protein At4g27190-like leucine-rich repeats domain-containing protein</fullName>
    </recommendedName>
</protein>
<dbReference type="InterPro" id="IPR057135">
    <property type="entry name" value="At4g27190-like_LRR"/>
</dbReference>
<keyword evidence="4" id="KW-1185">Reference proteome</keyword>
<comment type="caution">
    <text evidence="3">The sequence shown here is derived from an EMBL/GenBank/DDBJ whole genome shotgun (WGS) entry which is preliminary data.</text>
</comment>
<dbReference type="Pfam" id="PF23247">
    <property type="entry name" value="LRR_RPS2"/>
    <property type="match status" value="2"/>
</dbReference>
<keyword evidence="1" id="KW-0611">Plant defense</keyword>
<dbReference type="InterPro" id="IPR032675">
    <property type="entry name" value="LRR_dom_sf"/>
</dbReference>
<organism evidence="3 4">
    <name type="scientific">Eucalyptus globulus</name>
    <name type="common">Tasmanian blue gum</name>
    <dbReference type="NCBI Taxonomy" id="34317"/>
    <lineage>
        <taxon>Eukaryota</taxon>
        <taxon>Viridiplantae</taxon>
        <taxon>Streptophyta</taxon>
        <taxon>Embryophyta</taxon>
        <taxon>Tracheophyta</taxon>
        <taxon>Spermatophyta</taxon>
        <taxon>Magnoliopsida</taxon>
        <taxon>eudicotyledons</taxon>
        <taxon>Gunneridae</taxon>
        <taxon>Pentapetalae</taxon>
        <taxon>rosids</taxon>
        <taxon>malvids</taxon>
        <taxon>Myrtales</taxon>
        <taxon>Myrtaceae</taxon>
        <taxon>Myrtoideae</taxon>
        <taxon>Eucalypteae</taxon>
        <taxon>Eucalyptus</taxon>
    </lineage>
</organism>
<reference evidence="3 4" key="1">
    <citation type="submission" date="2024-11" db="EMBL/GenBank/DDBJ databases">
        <title>Chromosome-level genome assembly of Eucalyptus globulus Labill. provides insights into its genome evolution.</title>
        <authorList>
            <person name="Li X."/>
        </authorList>
    </citation>
    <scope>NUCLEOTIDE SEQUENCE [LARGE SCALE GENOMIC DNA]</scope>
    <source>
        <strain evidence="3">CL2024</strain>
        <tissue evidence="3">Fresh tender leaves</tissue>
    </source>
</reference>
<name>A0ABD3LJ43_EUCGL</name>
<dbReference type="EMBL" id="JBJKBG010000002">
    <property type="protein sequence ID" value="KAL3750221.1"/>
    <property type="molecule type" value="Genomic_DNA"/>
</dbReference>
<dbReference type="InterPro" id="IPR050905">
    <property type="entry name" value="Plant_NBS-LRR"/>
</dbReference>
<dbReference type="PANTHER" id="PTHR33463:SF204">
    <property type="entry name" value="NB-ARC DOMAIN-CONTAINING PROTEIN"/>
    <property type="match status" value="1"/>
</dbReference>